<comment type="caution">
    <text evidence="3">The sequence shown here is derived from an EMBL/GenBank/DDBJ whole genome shotgun (WGS) entry which is preliminary data.</text>
</comment>
<dbReference type="InterPro" id="IPR053147">
    <property type="entry name" value="Hsp_HslJ-like"/>
</dbReference>
<evidence type="ECO:0000256" key="1">
    <source>
        <dbReference type="SAM" id="SignalP"/>
    </source>
</evidence>
<sequence length="133" mass="14436">MSKLFSLILGTLLFAACTAETPDSFVGKEYKLQNAPANAEITLGFDGKENRFFGKSAINNYFGSYTLDGDKITFGPAGATMMAGPQELMTAEQEYLQFLPTVKHFKLDGEKLTLSGADGKELVFEETGTVSEN</sequence>
<dbReference type="EMBL" id="DVNC01000028">
    <property type="protein sequence ID" value="HIU53217.1"/>
    <property type="molecule type" value="Genomic_DNA"/>
</dbReference>
<organism evidence="3 4">
    <name type="scientific">Candidatus Scatocola faecipullorum</name>
    <dbReference type="NCBI Taxonomy" id="2840917"/>
    <lineage>
        <taxon>Bacteria</taxon>
        <taxon>Pseudomonadati</taxon>
        <taxon>Pseudomonadota</taxon>
        <taxon>Alphaproteobacteria</taxon>
        <taxon>Rhodospirillales</taxon>
        <taxon>Rhodospirillaceae</taxon>
        <taxon>Rhodospirillaceae incertae sedis</taxon>
        <taxon>Candidatus Scatocola</taxon>
    </lineage>
</organism>
<reference evidence="3" key="2">
    <citation type="journal article" date="2021" name="PeerJ">
        <title>Extensive microbial diversity within the chicken gut microbiome revealed by metagenomics and culture.</title>
        <authorList>
            <person name="Gilroy R."/>
            <person name="Ravi A."/>
            <person name="Getino M."/>
            <person name="Pursley I."/>
            <person name="Horton D.L."/>
            <person name="Alikhan N.F."/>
            <person name="Baker D."/>
            <person name="Gharbi K."/>
            <person name="Hall N."/>
            <person name="Watson M."/>
            <person name="Adriaenssens E.M."/>
            <person name="Foster-Nyarko E."/>
            <person name="Jarju S."/>
            <person name="Secka A."/>
            <person name="Antonio M."/>
            <person name="Oren A."/>
            <person name="Chaudhuri R.R."/>
            <person name="La Ragione R."/>
            <person name="Hildebrand F."/>
            <person name="Pallen M.J."/>
        </authorList>
    </citation>
    <scope>NUCLEOTIDE SEQUENCE</scope>
    <source>
        <strain evidence="3">ChiW3-316</strain>
    </source>
</reference>
<dbReference type="InterPro" id="IPR038670">
    <property type="entry name" value="HslJ-like_sf"/>
</dbReference>
<evidence type="ECO:0000313" key="4">
    <source>
        <dbReference type="Proteomes" id="UP000824107"/>
    </source>
</evidence>
<name>A0A9D1M413_9PROT</name>
<dbReference type="Pfam" id="PF03724">
    <property type="entry name" value="META"/>
    <property type="match status" value="1"/>
</dbReference>
<dbReference type="PANTHER" id="PTHR35535:SF1">
    <property type="entry name" value="HEAT SHOCK PROTEIN HSLJ"/>
    <property type="match status" value="1"/>
</dbReference>
<feature type="signal peptide" evidence="1">
    <location>
        <begin position="1"/>
        <end position="21"/>
    </location>
</feature>
<dbReference type="Gene3D" id="2.40.128.270">
    <property type="match status" value="1"/>
</dbReference>
<dbReference type="AlphaFoldDB" id="A0A9D1M413"/>
<proteinExistence type="predicted"/>
<dbReference type="Proteomes" id="UP000824107">
    <property type="component" value="Unassembled WGS sequence"/>
</dbReference>
<dbReference type="PROSITE" id="PS51257">
    <property type="entry name" value="PROKAR_LIPOPROTEIN"/>
    <property type="match status" value="1"/>
</dbReference>
<feature type="domain" description="DUF306" evidence="2">
    <location>
        <begin position="29"/>
        <end position="123"/>
    </location>
</feature>
<gene>
    <name evidence="3" type="ORF">IAD20_03960</name>
</gene>
<dbReference type="InterPro" id="IPR005184">
    <property type="entry name" value="DUF306_Meta_HslJ"/>
</dbReference>
<keyword evidence="1" id="KW-0732">Signal</keyword>
<protein>
    <submittedName>
        <fullName evidence="3">META domain-containing protein</fullName>
    </submittedName>
</protein>
<accession>A0A9D1M413</accession>
<feature type="chain" id="PRO_5039020858" evidence="1">
    <location>
        <begin position="22"/>
        <end position="133"/>
    </location>
</feature>
<dbReference type="PANTHER" id="PTHR35535">
    <property type="entry name" value="HEAT SHOCK PROTEIN HSLJ"/>
    <property type="match status" value="1"/>
</dbReference>
<reference evidence="3" key="1">
    <citation type="submission" date="2020-10" db="EMBL/GenBank/DDBJ databases">
        <authorList>
            <person name="Gilroy R."/>
        </authorList>
    </citation>
    <scope>NUCLEOTIDE SEQUENCE</scope>
    <source>
        <strain evidence="3">ChiW3-316</strain>
    </source>
</reference>
<evidence type="ECO:0000259" key="2">
    <source>
        <dbReference type="Pfam" id="PF03724"/>
    </source>
</evidence>
<evidence type="ECO:0000313" key="3">
    <source>
        <dbReference type="EMBL" id="HIU53217.1"/>
    </source>
</evidence>